<organism evidence="2 3">
    <name type="scientific">Tilletia laevis</name>
    <dbReference type="NCBI Taxonomy" id="157183"/>
    <lineage>
        <taxon>Eukaryota</taxon>
        <taxon>Fungi</taxon>
        <taxon>Dikarya</taxon>
        <taxon>Basidiomycota</taxon>
        <taxon>Ustilaginomycotina</taxon>
        <taxon>Exobasidiomycetes</taxon>
        <taxon>Tilletiales</taxon>
        <taxon>Tilletiaceae</taxon>
        <taxon>Tilletia</taxon>
    </lineage>
</organism>
<dbReference type="SUPFAM" id="SSF46689">
    <property type="entry name" value="Homeodomain-like"/>
    <property type="match status" value="1"/>
</dbReference>
<evidence type="ECO:0000313" key="2">
    <source>
        <dbReference type="EMBL" id="CAD6929241.1"/>
    </source>
</evidence>
<dbReference type="EMBL" id="CAJHJF010002724">
    <property type="protein sequence ID" value="CAD6929241.1"/>
    <property type="molecule type" value="Genomic_DNA"/>
</dbReference>
<dbReference type="InterPro" id="IPR001356">
    <property type="entry name" value="HD"/>
</dbReference>
<gene>
    <name evidence="2" type="ORF">JKILLFL_G8398</name>
</gene>
<proteinExistence type="predicted"/>
<dbReference type="Gene3D" id="1.10.10.60">
    <property type="entry name" value="Homeodomain-like"/>
    <property type="match status" value="1"/>
</dbReference>
<feature type="region of interest" description="Disordered" evidence="1">
    <location>
        <begin position="624"/>
        <end position="661"/>
    </location>
</feature>
<feature type="compositionally biased region" description="Low complexity" evidence="1">
    <location>
        <begin position="438"/>
        <end position="455"/>
    </location>
</feature>
<dbReference type="AlphaFoldDB" id="A0A9N8QEM6"/>
<dbReference type="InterPro" id="IPR009057">
    <property type="entry name" value="Homeodomain-like_sf"/>
</dbReference>
<dbReference type="GO" id="GO:0003677">
    <property type="term" value="F:DNA binding"/>
    <property type="evidence" value="ECO:0007669"/>
    <property type="project" value="InterPro"/>
</dbReference>
<reference evidence="2 3" key="1">
    <citation type="submission" date="2020-10" db="EMBL/GenBank/DDBJ databases">
        <authorList>
            <person name="Sedaghatjoo S."/>
        </authorList>
    </citation>
    <scope>NUCLEOTIDE SEQUENCE [LARGE SCALE GENOMIC DNA]</scope>
    <source>
        <strain evidence="2 3">LLFL</strain>
    </source>
</reference>
<protein>
    <submittedName>
        <fullName evidence="2">Uncharacterized protein</fullName>
    </submittedName>
</protein>
<evidence type="ECO:0000313" key="3">
    <source>
        <dbReference type="Proteomes" id="UP000836404"/>
    </source>
</evidence>
<dbReference type="CDD" id="cd00086">
    <property type="entry name" value="homeodomain"/>
    <property type="match status" value="1"/>
</dbReference>
<keyword evidence="3" id="KW-1185">Reference proteome</keyword>
<accession>A0A9N8QEM6</accession>
<feature type="compositionally biased region" description="Polar residues" evidence="1">
    <location>
        <begin position="651"/>
        <end position="661"/>
    </location>
</feature>
<feature type="compositionally biased region" description="Polar residues" evidence="1">
    <location>
        <begin position="475"/>
        <end position="494"/>
    </location>
</feature>
<comment type="caution">
    <text evidence="2">The sequence shown here is derived from an EMBL/GenBank/DDBJ whole genome shotgun (WGS) entry which is preliminary data.</text>
</comment>
<dbReference type="Proteomes" id="UP000836404">
    <property type="component" value="Unassembled WGS sequence"/>
</dbReference>
<evidence type="ECO:0000256" key="1">
    <source>
        <dbReference type="SAM" id="MobiDB-lite"/>
    </source>
</evidence>
<name>A0A9N8QEM6_9BASI</name>
<feature type="region of interest" description="Disordered" evidence="1">
    <location>
        <begin position="475"/>
        <end position="530"/>
    </location>
</feature>
<feature type="region of interest" description="Disordered" evidence="1">
    <location>
        <begin position="420"/>
        <end position="455"/>
    </location>
</feature>
<feature type="compositionally biased region" description="Polar residues" evidence="1">
    <location>
        <begin position="427"/>
        <end position="437"/>
    </location>
</feature>
<feature type="compositionally biased region" description="Basic and acidic residues" evidence="1">
    <location>
        <begin position="498"/>
        <end position="508"/>
    </location>
</feature>
<sequence length="661" mass="71038">MDTVSFLQEADTHLCRALSKPNGLEEFSRWSTEVREAVEKNGIQGLDSLHIRKVVQRVRDSAAFFLGVEKINQRVGHWMLSQVTLTLREERTAVLATNAEIDITPSDSLNSKVLRQWFADNIVNPFLDTKTKNAVVAKTNALPGGGRGGRAQKPIDGRQVMLWFINMRRRSGWTSFRKVYARKDTARLDRLVSALRRQGEAPPAGVTDGLASLMCAWNVPMVVERAKKSNQSVAIPLSTVNPATADPTGAIRAKACRNAYSKMMDFISAGAKERVGDWLDEILEGVEEKPKIVAQTGPVTSSNVKSERKIAVLPGRASKRQNSLMDHSANPSSASIVELPSSGSIVLSPRKAARLPGSELGPRLPSTVASESTLVPTNFWQASLASNPSLSSFITPSASTSLPTASINFTLSMPLHGFDNGVPAQPRNASSDSSFSGITDITQSSQSTDSSATTQSSQASYAYFASGMGMGDSSLVRSNCPSEASPLVGQSSSPAAARHGEVRARDDNSVESAPKRFRAGNRPRHTDGGAPMSMTNLSMMPVDQAPFAAPTMNLNLSLSMNPQPGMGPFGAPQQQFHPGMSTPVMQMPNVPAAAAADLAAWYYQTLAQQHQQHQNEMPVTALHNSTMPPGSAGGMRSFSDPQRFTDAHGPSVSSFNGLYMR</sequence>